<proteinExistence type="evidence at transcript level"/>
<feature type="compositionally biased region" description="Low complexity" evidence="6">
    <location>
        <begin position="511"/>
        <end position="520"/>
    </location>
</feature>
<evidence type="ECO:0000256" key="4">
    <source>
        <dbReference type="ARBA" id="ARBA00023242"/>
    </source>
</evidence>
<feature type="compositionally biased region" description="Low complexity" evidence="6">
    <location>
        <begin position="490"/>
        <end position="500"/>
    </location>
</feature>
<feature type="domain" description="UBA" evidence="7">
    <location>
        <begin position="203"/>
        <end position="239"/>
    </location>
</feature>
<feature type="compositionally biased region" description="Low complexity" evidence="6">
    <location>
        <begin position="441"/>
        <end position="453"/>
    </location>
</feature>
<accession>U5ERH6</accession>
<evidence type="ECO:0000256" key="3">
    <source>
        <dbReference type="ARBA" id="ARBA00022853"/>
    </source>
</evidence>
<dbReference type="SMART" id="SM00333">
    <property type="entry name" value="TUDOR"/>
    <property type="match status" value="1"/>
</dbReference>
<feature type="compositionally biased region" description="Low complexity" evidence="6">
    <location>
        <begin position="556"/>
        <end position="584"/>
    </location>
</feature>
<evidence type="ECO:0000259" key="8">
    <source>
        <dbReference type="PROSITE" id="PS50304"/>
    </source>
</evidence>
<dbReference type="SUPFAM" id="SSF63748">
    <property type="entry name" value="Tudor/PWWP/MBT"/>
    <property type="match status" value="1"/>
</dbReference>
<feature type="region of interest" description="Disordered" evidence="6">
    <location>
        <begin position="786"/>
        <end position="889"/>
    </location>
</feature>
<feature type="region of interest" description="Disordered" evidence="6">
    <location>
        <begin position="301"/>
        <end position="363"/>
    </location>
</feature>
<reference evidence="9" key="1">
    <citation type="journal article" date="2014" name="Insect Biochem. Mol. Biol.">
        <title>An insight into the sialome of the frog biting fly, Corethrella appendiculata.</title>
        <authorList>
            <person name="Ribeiro J.M.C."/>
            <person name="Chagas A.C."/>
            <person name="Pham V.M."/>
            <person name="Lounibos L.P."/>
            <person name="Calvo E."/>
        </authorList>
    </citation>
    <scope>NUCLEOTIDE SEQUENCE</scope>
    <source>
        <tissue evidence="9">Salivary glands</tissue>
    </source>
</reference>
<evidence type="ECO:0000256" key="1">
    <source>
        <dbReference type="ARBA" id="ARBA00004123"/>
    </source>
</evidence>
<feature type="compositionally biased region" description="Polar residues" evidence="6">
    <location>
        <begin position="303"/>
        <end position="363"/>
    </location>
</feature>
<dbReference type="Pfam" id="PF08585">
    <property type="entry name" value="RMI1_N_C"/>
    <property type="match status" value="1"/>
</dbReference>
<evidence type="ECO:0000256" key="2">
    <source>
        <dbReference type="ARBA" id="ARBA00013421"/>
    </source>
</evidence>
<feature type="compositionally biased region" description="Polar residues" evidence="6">
    <location>
        <begin position="431"/>
        <end position="440"/>
    </location>
</feature>
<evidence type="ECO:0000259" key="7">
    <source>
        <dbReference type="PROSITE" id="PS50030"/>
    </source>
</evidence>
<dbReference type="Gene3D" id="2.40.50.770">
    <property type="entry name" value="RecQ-mediated genome instability protein Rmi1, C-terminal domain"/>
    <property type="match status" value="1"/>
</dbReference>
<sequence length="889" mass="98063">DLRDIGGGAISRNSKTDTIDGNIVLQILKIRNLSAPKVNEESKVAPRLLKLQLTDGQTQYQAIEGETISILSLDTAPGTKIYLKNGPIRISQGLLVLNSINIQILGGCVAALYEKWDLTRKLAKYAKGGRIAISSTGPPPWIPFGQKIAQQNITNDKNFKSLVDKRKDEGKENSEFDAARNDAIAEANKIGTRKVFGGGAKQMIDSNVQKIMDHGFTEDQANHALKLARNNVTRALSNLQRIEERKAAAIESRRSDSSSANVRGDDRGGNRKPGKRGFDDEPPLSKPSTKVSLFEFFGDILPQESNDSSTNKKSFSKETTPNTTKSSDNYHRSTNNYQSNSLKSSAPSGATRNGPSSNNANLSTRFENNISASFANRNQQYHQHQNPVRKSDSFNSKSGGGGGNNQRTNSYNESNRNNYPLTTVPHHRQHQNQYGNPQTGSSSTNSRNPNSSSKYPATKNNGYSHSAESNSRSNQNQGYGKPHHSSNKPSYNQQHHQQQGYSGGGGGGGNLNSKSSSSSKAPRFQKDDKYPSLPPSSAKNSPFDNKSNSHPPPVTPTSTSSSPSSSLSASQTTTTNAANYNNSNIHNVPSPQVNQLIQATANLQINNKNYQQQPPPTPQQLQQQQQQHNNSKNTNVIGKNFIQLPNGYNYNPYQIMGFQNKQTNEFALNVLKSQQQPGAAVAVAAAAAAVQQAQAVVQTVPSVVVTAQTAQQVAALGQSPVPTTFTEWKIGDRCLAKYWEDGMFYNAQITNVGEKTVVIFFSDYGNFEEVLKTDCIPLTPTTIHNTNPAFIQKPPPINSPQPQAQNPQAQPQQQPYNHHQIPQQLPPTQHYQQHHNSYKQPNMSYNHHHHHPHPHHQQQQISDQQHHHQQQQHRNTKFREQRPMYVPPA</sequence>
<feature type="compositionally biased region" description="Basic residues" evidence="6">
    <location>
        <begin position="867"/>
        <end position="876"/>
    </location>
</feature>
<dbReference type="Pfam" id="PF00567">
    <property type="entry name" value="TUDOR"/>
    <property type="match status" value="1"/>
</dbReference>
<evidence type="ECO:0000313" key="9">
    <source>
        <dbReference type="EMBL" id="JAB57070.1"/>
    </source>
</evidence>
<feature type="compositionally biased region" description="Gly residues" evidence="6">
    <location>
        <begin position="501"/>
        <end position="510"/>
    </location>
</feature>
<dbReference type="PROSITE" id="PS50030">
    <property type="entry name" value="UBA"/>
    <property type="match status" value="1"/>
</dbReference>
<dbReference type="GO" id="GO:0005634">
    <property type="term" value="C:nucleus"/>
    <property type="evidence" value="ECO:0007669"/>
    <property type="project" value="UniProtKB-SubCell"/>
</dbReference>
<dbReference type="InterPro" id="IPR015940">
    <property type="entry name" value="UBA"/>
</dbReference>
<comment type="function">
    <text evidence="5">Scaffolding protein that specifically recognizes and binds dimethylarginine-containing proteins. Plays a role in the regulation of translation of target mRNAs by binding Arg/Gly-rich motifs (GAR) in dimethylarginine-containing proteins. In nucleus, acts as a coactivator: recognizes and binds asymmetric dimethylation on the core histone tails associated with transcriptional activation (H3R17me2a and H4R3me2a) and recruits proteins at these arginine-methylated loci. In cytoplasm, acts as an antiviral factor that participates in the assembly of stress granules together with G3BP1.</text>
</comment>
<evidence type="ECO:0000256" key="6">
    <source>
        <dbReference type="SAM" id="MobiDB-lite"/>
    </source>
</evidence>
<dbReference type="PROSITE" id="PS50304">
    <property type="entry name" value="TUDOR"/>
    <property type="match status" value="1"/>
</dbReference>
<dbReference type="SUPFAM" id="SSF46934">
    <property type="entry name" value="UBA-like"/>
    <property type="match status" value="1"/>
</dbReference>
<dbReference type="PANTHER" id="PTHR13681">
    <property type="entry name" value="SURVIVAL OF MOTOR NEURON-RELATED-SPLICING FACTOR 30-RELATED"/>
    <property type="match status" value="1"/>
</dbReference>
<dbReference type="Gene3D" id="2.30.30.140">
    <property type="match status" value="1"/>
</dbReference>
<protein>
    <recommendedName>
        <fullName evidence="2">Tudor domain-containing protein 3</fullName>
    </recommendedName>
</protein>
<feature type="domain" description="Tudor" evidence="8">
    <location>
        <begin position="727"/>
        <end position="785"/>
    </location>
</feature>
<dbReference type="InterPro" id="IPR042470">
    <property type="entry name" value="RMI1_N_C_sf"/>
</dbReference>
<comment type="subcellular location">
    <subcellularLocation>
        <location evidence="1">Nucleus</location>
    </subcellularLocation>
</comment>
<evidence type="ECO:0000256" key="5">
    <source>
        <dbReference type="ARBA" id="ARBA00035105"/>
    </source>
</evidence>
<keyword evidence="4" id="KW-0539">Nucleus</keyword>
<dbReference type="InterPro" id="IPR009060">
    <property type="entry name" value="UBA-like_sf"/>
</dbReference>
<keyword evidence="3" id="KW-0156">Chromatin regulator</keyword>
<feature type="compositionally biased region" description="Low complexity" evidence="6">
    <location>
        <begin position="800"/>
        <end position="823"/>
    </location>
</feature>
<dbReference type="InterPro" id="IPR002999">
    <property type="entry name" value="Tudor"/>
</dbReference>
<feature type="non-terminal residue" evidence="9">
    <location>
        <position position="889"/>
    </location>
</feature>
<dbReference type="AlphaFoldDB" id="U5ERH6"/>
<name>U5ERH6_9DIPT</name>
<feature type="compositionally biased region" description="Polar residues" evidence="6">
    <location>
        <begin position="535"/>
        <end position="546"/>
    </location>
</feature>
<organism evidence="9">
    <name type="scientific">Corethrella appendiculata</name>
    <dbReference type="NCBI Taxonomy" id="1370023"/>
    <lineage>
        <taxon>Eukaryota</taxon>
        <taxon>Metazoa</taxon>
        <taxon>Ecdysozoa</taxon>
        <taxon>Arthropoda</taxon>
        <taxon>Hexapoda</taxon>
        <taxon>Insecta</taxon>
        <taxon>Pterygota</taxon>
        <taxon>Neoptera</taxon>
        <taxon>Endopterygota</taxon>
        <taxon>Diptera</taxon>
        <taxon>Nematocera</taxon>
        <taxon>Culicoidea</taxon>
        <taxon>Chaoboridae</taxon>
        <taxon>Corethrella</taxon>
    </lineage>
</organism>
<feature type="region of interest" description="Disordered" evidence="6">
    <location>
        <begin position="608"/>
        <end position="630"/>
    </location>
</feature>
<dbReference type="Gene3D" id="1.10.8.10">
    <property type="entry name" value="DNA helicase RuvA subunit, C-terminal domain"/>
    <property type="match status" value="1"/>
</dbReference>
<dbReference type="GO" id="GO:0006325">
    <property type="term" value="P:chromatin organization"/>
    <property type="evidence" value="ECO:0007669"/>
    <property type="project" value="UniProtKB-KW"/>
</dbReference>
<feature type="region of interest" description="Disordered" evidence="6">
    <location>
        <begin position="380"/>
        <end position="589"/>
    </location>
</feature>
<dbReference type="InterPro" id="IPR013894">
    <property type="entry name" value="RMI1_OB"/>
</dbReference>
<feature type="compositionally biased region" description="Polar residues" evidence="6">
    <location>
        <begin position="454"/>
        <end position="478"/>
    </location>
</feature>
<feature type="non-terminal residue" evidence="9">
    <location>
        <position position="1"/>
    </location>
</feature>
<dbReference type="PANTHER" id="PTHR13681:SF24">
    <property type="entry name" value="TUDOR DOMAIN-CONTAINING PROTEIN 3"/>
    <property type="match status" value="1"/>
</dbReference>
<dbReference type="EMBL" id="GANO01002801">
    <property type="protein sequence ID" value="JAB57070.1"/>
    <property type="molecule type" value="mRNA"/>
</dbReference>
<feature type="region of interest" description="Disordered" evidence="6">
    <location>
        <begin position="248"/>
        <end position="288"/>
    </location>
</feature>
<feature type="compositionally biased region" description="Basic residues" evidence="6">
    <location>
        <begin position="846"/>
        <end position="856"/>
    </location>
</feature>
<feature type="compositionally biased region" description="Polar residues" evidence="6">
    <location>
        <begin position="411"/>
        <end position="421"/>
    </location>
</feature>